<evidence type="ECO:0000313" key="3">
    <source>
        <dbReference type="EMBL" id="CAL8109608.1"/>
    </source>
</evidence>
<dbReference type="Pfam" id="PF00096">
    <property type="entry name" value="zf-C2H2"/>
    <property type="match status" value="3"/>
</dbReference>
<sequence length="392" mass="43531">MRINFPLQIGITASGEIQPVSQVPLVFWPKIIDIASDCHDQNVKLCRWKTKDTLILQTTRDIRIGQKLQMWFSEDLMMSELGIPPYLSPFNIKGGNSYVCHECQDKFERPNLLKLHLALHCDKLSLETIWSRLKSMGSSPLLSTPPYLVSLSPSSTVSLISSSTSSSPIFSISSTTVSAIATQQLPLQKQNLAEISQPLHNNLRPPTTLSSPSTPSPIIRIDSPIDAPIPMVTARPEPEANNGNLLVQQDPNHHHARLEAIVSNMGKAKNGHVCLYCGKLYSRKYGLKIHIRTHTGYKPLRCKICHRPFGDPSNLNKHVRLHSDGSTPYRCELCSKVLVRRRDLDRHIRARHGSSTQNGTRGANANSITLQQHINANHPPAVASSVVSSSRL</sequence>
<dbReference type="PANTHER" id="PTHR16515">
    <property type="entry name" value="PR DOMAIN ZINC FINGER PROTEIN"/>
    <property type="match status" value="1"/>
</dbReference>
<proteinExistence type="predicted"/>
<name>A0ABP1QT63_9HEXA</name>
<dbReference type="Proteomes" id="UP001642540">
    <property type="component" value="Unassembled WGS sequence"/>
</dbReference>
<dbReference type="PANTHER" id="PTHR16515:SF21">
    <property type="entry name" value="PR DOMAIN ZINC FINGER PROTEIN 13"/>
    <property type="match status" value="1"/>
</dbReference>
<evidence type="ECO:0000259" key="2">
    <source>
        <dbReference type="PROSITE" id="PS50157"/>
    </source>
</evidence>
<feature type="domain" description="C2H2-type" evidence="2">
    <location>
        <begin position="98"/>
        <end position="125"/>
    </location>
</feature>
<gene>
    <name evidence="3" type="ORF">ODALV1_LOCUS13523</name>
</gene>
<keyword evidence="1" id="KW-0863">Zinc-finger</keyword>
<dbReference type="Gene3D" id="3.30.160.60">
    <property type="entry name" value="Classic Zinc Finger"/>
    <property type="match status" value="2"/>
</dbReference>
<dbReference type="InterPro" id="IPR013087">
    <property type="entry name" value="Znf_C2H2_type"/>
</dbReference>
<organism evidence="3 4">
    <name type="scientific">Orchesella dallaii</name>
    <dbReference type="NCBI Taxonomy" id="48710"/>
    <lineage>
        <taxon>Eukaryota</taxon>
        <taxon>Metazoa</taxon>
        <taxon>Ecdysozoa</taxon>
        <taxon>Arthropoda</taxon>
        <taxon>Hexapoda</taxon>
        <taxon>Collembola</taxon>
        <taxon>Entomobryomorpha</taxon>
        <taxon>Entomobryoidea</taxon>
        <taxon>Orchesellidae</taxon>
        <taxon>Orchesellinae</taxon>
        <taxon>Orchesella</taxon>
    </lineage>
</organism>
<keyword evidence="1" id="KW-0862">Zinc</keyword>
<dbReference type="EMBL" id="CAXLJM020000041">
    <property type="protein sequence ID" value="CAL8109608.1"/>
    <property type="molecule type" value="Genomic_DNA"/>
</dbReference>
<feature type="domain" description="C2H2-type" evidence="2">
    <location>
        <begin position="329"/>
        <end position="357"/>
    </location>
</feature>
<reference evidence="3 4" key="1">
    <citation type="submission" date="2024-08" db="EMBL/GenBank/DDBJ databases">
        <authorList>
            <person name="Cucini C."/>
            <person name="Frati F."/>
        </authorList>
    </citation>
    <scope>NUCLEOTIDE SEQUENCE [LARGE SCALE GENOMIC DNA]</scope>
</reference>
<feature type="domain" description="C2H2-type" evidence="2">
    <location>
        <begin position="300"/>
        <end position="327"/>
    </location>
</feature>
<dbReference type="InterPro" id="IPR050331">
    <property type="entry name" value="Zinc_finger"/>
</dbReference>
<keyword evidence="1" id="KW-0479">Metal-binding</keyword>
<accession>A0ABP1QT63</accession>
<evidence type="ECO:0000256" key="1">
    <source>
        <dbReference type="PROSITE-ProRule" id="PRU00042"/>
    </source>
</evidence>
<dbReference type="InterPro" id="IPR036236">
    <property type="entry name" value="Znf_C2H2_sf"/>
</dbReference>
<dbReference type="SMART" id="SM00355">
    <property type="entry name" value="ZnF_C2H2"/>
    <property type="match status" value="4"/>
</dbReference>
<evidence type="ECO:0000313" key="4">
    <source>
        <dbReference type="Proteomes" id="UP001642540"/>
    </source>
</evidence>
<keyword evidence="4" id="KW-1185">Reference proteome</keyword>
<dbReference type="PROSITE" id="PS00028">
    <property type="entry name" value="ZINC_FINGER_C2H2_1"/>
    <property type="match status" value="4"/>
</dbReference>
<comment type="caution">
    <text evidence="3">The sequence shown here is derived from an EMBL/GenBank/DDBJ whole genome shotgun (WGS) entry which is preliminary data.</text>
</comment>
<feature type="domain" description="C2H2-type" evidence="2">
    <location>
        <begin position="272"/>
        <end position="299"/>
    </location>
</feature>
<dbReference type="PROSITE" id="PS50157">
    <property type="entry name" value="ZINC_FINGER_C2H2_2"/>
    <property type="match status" value="4"/>
</dbReference>
<protein>
    <recommendedName>
        <fullName evidence="2">C2H2-type domain-containing protein</fullName>
    </recommendedName>
</protein>
<dbReference type="SUPFAM" id="SSF57667">
    <property type="entry name" value="beta-beta-alpha zinc fingers"/>
    <property type="match status" value="2"/>
</dbReference>